<gene>
    <name evidence="1" type="ORF">PGTUg99_034554</name>
</gene>
<protein>
    <submittedName>
        <fullName evidence="1">Uncharacterized protein</fullName>
    </submittedName>
</protein>
<name>A0A5B0NNF0_PUCGR</name>
<proteinExistence type="predicted"/>
<dbReference type="Proteomes" id="UP000325313">
    <property type="component" value="Unassembled WGS sequence"/>
</dbReference>
<comment type="caution">
    <text evidence="1">The sequence shown here is derived from an EMBL/GenBank/DDBJ whole genome shotgun (WGS) entry which is preliminary data.</text>
</comment>
<evidence type="ECO:0000313" key="1">
    <source>
        <dbReference type="EMBL" id="KAA1090044.1"/>
    </source>
</evidence>
<organism evidence="1 2">
    <name type="scientific">Puccinia graminis f. sp. tritici</name>
    <dbReference type="NCBI Taxonomy" id="56615"/>
    <lineage>
        <taxon>Eukaryota</taxon>
        <taxon>Fungi</taxon>
        <taxon>Dikarya</taxon>
        <taxon>Basidiomycota</taxon>
        <taxon>Pucciniomycotina</taxon>
        <taxon>Pucciniomycetes</taxon>
        <taxon>Pucciniales</taxon>
        <taxon>Pucciniaceae</taxon>
        <taxon>Puccinia</taxon>
    </lineage>
</organism>
<dbReference type="AlphaFoldDB" id="A0A5B0NNF0"/>
<accession>A0A5B0NNF0</accession>
<dbReference type="EMBL" id="VDEP01000404">
    <property type="protein sequence ID" value="KAA1090044.1"/>
    <property type="molecule type" value="Genomic_DNA"/>
</dbReference>
<sequence length="176" mass="19536">MTCSANSPSEFEKIVTNLLRPPFGLKATPDLKKNDAEAKDGAPPEAASVVCPREGLKFRIEPIIRCHDKPLNRLEVIRITGNVVKLFNGNEYIAMADECSVAHQASNLLHQISLSSTTHPAHHSHWIAIGAHPDLASSIAKWLLMSVDIDVPTTPFFHPDKHPPQNLEARFETFYK</sequence>
<reference evidence="1 2" key="1">
    <citation type="submission" date="2019-05" db="EMBL/GenBank/DDBJ databases">
        <title>Emergence of the Ug99 lineage of the wheat stem rust pathogen through somatic hybridization.</title>
        <authorList>
            <person name="Li F."/>
            <person name="Upadhyaya N.M."/>
            <person name="Sperschneider J."/>
            <person name="Matny O."/>
            <person name="Nguyen-Phuc H."/>
            <person name="Mago R."/>
            <person name="Raley C."/>
            <person name="Miller M.E."/>
            <person name="Silverstein K.A.T."/>
            <person name="Henningsen E."/>
            <person name="Hirsch C.D."/>
            <person name="Visser B."/>
            <person name="Pretorius Z.A."/>
            <person name="Steffenson B.J."/>
            <person name="Schwessinger B."/>
            <person name="Dodds P.N."/>
            <person name="Figueroa M."/>
        </authorList>
    </citation>
    <scope>NUCLEOTIDE SEQUENCE [LARGE SCALE GENOMIC DNA]</scope>
    <source>
        <strain evidence="1 2">Ug99</strain>
    </source>
</reference>
<evidence type="ECO:0000313" key="2">
    <source>
        <dbReference type="Proteomes" id="UP000325313"/>
    </source>
</evidence>